<gene>
    <name evidence="5" type="ORF">O1D97_00300</name>
</gene>
<protein>
    <recommendedName>
        <fullName evidence="1">diguanylate cyclase</fullName>
        <ecNumber evidence="1">2.7.7.65</ecNumber>
    </recommendedName>
</protein>
<reference evidence="5" key="1">
    <citation type="submission" date="2022-12" db="EMBL/GenBank/DDBJ databases">
        <title>Marinomonas 15G1-11 sp. nov, isolated from marine algae.</title>
        <authorList>
            <person name="Butt M."/>
            <person name="Choi D.G."/>
            <person name="Kim J.M."/>
            <person name="Lee J.K."/>
            <person name="Baek J.H."/>
            <person name="Jeon C.O."/>
        </authorList>
    </citation>
    <scope>NUCLEOTIDE SEQUENCE</scope>
    <source>
        <strain evidence="5">15G1-11</strain>
    </source>
</reference>
<dbReference type="EMBL" id="JAPUBN010000001">
    <property type="protein sequence ID" value="MCZ2720119.1"/>
    <property type="molecule type" value="Genomic_DNA"/>
</dbReference>
<dbReference type="Gene3D" id="3.30.70.270">
    <property type="match status" value="1"/>
</dbReference>
<dbReference type="Gene3D" id="6.10.340.10">
    <property type="match status" value="1"/>
</dbReference>
<dbReference type="PROSITE" id="PS50887">
    <property type="entry name" value="GGDEF"/>
    <property type="match status" value="1"/>
</dbReference>
<keyword evidence="3" id="KW-0812">Transmembrane</keyword>
<proteinExistence type="predicted"/>
<dbReference type="NCBIfam" id="TIGR00254">
    <property type="entry name" value="GGDEF"/>
    <property type="match status" value="1"/>
</dbReference>
<evidence type="ECO:0000256" key="1">
    <source>
        <dbReference type="ARBA" id="ARBA00012528"/>
    </source>
</evidence>
<dbReference type="PANTHER" id="PTHR45138">
    <property type="entry name" value="REGULATORY COMPONENTS OF SENSORY TRANSDUCTION SYSTEM"/>
    <property type="match status" value="1"/>
</dbReference>
<evidence type="ECO:0000256" key="2">
    <source>
        <dbReference type="ARBA" id="ARBA00034247"/>
    </source>
</evidence>
<dbReference type="InterPro" id="IPR043128">
    <property type="entry name" value="Rev_trsase/Diguanyl_cyclase"/>
</dbReference>
<sequence length="589" mass="66067">MKPIPLRWLIVTPFVILALISGITMYLVSTVTISNIASSVGIQYIKEVEGRIYDRVKGFMAPLSDIVEINLNAFSNRPELVDNLVPLADRFYEQATPYNQMTFISMATVDGRYLASAQDPIKRGQHNIAANFINKPLTMEGYNYDPKHFIGPKIVDDGSFSYDPRTRPFYQDAIKANTVAWSNIHPYYGYPTLGVGLSAPIYNQKGELLGVTATSIALLELDKYLKSLELVNGAYLFLTEENGSLIASSEQSELFKTVDGVTSRVNLNNHSNSVFQLASHTLTAGSYKINVEGQEYLYYVRPITLEYDKKWLIGILIPSAYHKALLAGYTQSTVMITLVLFICIGLIGSLIAWYIGSPIQALNQAANAKDIKIIQRLPHPLSQIREINSLSQGLSSMADNLFDIMQDLEKKVAERTSVLQGEKDHLLEDALTDELTKLYNRRGFNQVFKQALKYAQQNHQQITFVLCDIDHFKRINDKFGHTVGDLALISVAMNLKSHARLTSDIVARYGGEEFTLVFINTDLPQVLDRLNDIREELKKNPVAKDQHVTMSFGVVHAEDALSISARELIEQADKKLYQAKNSGRDKIII</sequence>
<feature type="domain" description="GGDEF" evidence="4">
    <location>
        <begin position="460"/>
        <end position="589"/>
    </location>
</feature>
<dbReference type="SMART" id="SM00267">
    <property type="entry name" value="GGDEF"/>
    <property type="match status" value="1"/>
</dbReference>
<dbReference type="RefSeq" id="WP_269121767.1">
    <property type="nucleotide sequence ID" value="NZ_JAPUBN010000001.1"/>
</dbReference>
<dbReference type="GO" id="GO:0052621">
    <property type="term" value="F:diguanylate cyclase activity"/>
    <property type="evidence" value="ECO:0007669"/>
    <property type="project" value="UniProtKB-EC"/>
</dbReference>
<dbReference type="EC" id="2.7.7.65" evidence="1"/>
<dbReference type="Gene3D" id="3.30.450.20">
    <property type="entry name" value="PAS domain"/>
    <property type="match status" value="2"/>
</dbReference>
<accession>A0ABT4JR89</accession>
<dbReference type="Pfam" id="PF00990">
    <property type="entry name" value="GGDEF"/>
    <property type="match status" value="1"/>
</dbReference>
<dbReference type="Proteomes" id="UP001149719">
    <property type="component" value="Unassembled WGS sequence"/>
</dbReference>
<organism evidence="5 6">
    <name type="scientific">Marinomonas phaeophyticola</name>
    <dbReference type="NCBI Taxonomy" id="3004091"/>
    <lineage>
        <taxon>Bacteria</taxon>
        <taxon>Pseudomonadati</taxon>
        <taxon>Pseudomonadota</taxon>
        <taxon>Gammaproteobacteria</taxon>
        <taxon>Oceanospirillales</taxon>
        <taxon>Oceanospirillaceae</taxon>
        <taxon>Marinomonas</taxon>
    </lineage>
</organism>
<keyword evidence="5" id="KW-0808">Transferase</keyword>
<dbReference type="InterPro" id="IPR029787">
    <property type="entry name" value="Nucleotide_cyclase"/>
</dbReference>
<dbReference type="Pfam" id="PF22673">
    <property type="entry name" value="MCP-like_PDC_1"/>
    <property type="match status" value="1"/>
</dbReference>
<feature type="transmembrane region" description="Helical" evidence="3">
    <location>
        <begin position="6"/>
        <end position="28"/>
    </location>
</feature>
<evidence type="ECO:0000313" key="6">
    <source>
        <dbReference type="Proteomes" id="UP001149719"/>
    </source>
</evidence>
<feature type="transmembrane region" description="Helical" evidence="3">
    <location>
        <begin position="333"/>
        <end position="355"/>
    </location>
</feature>
<dbReference type="CDD" id="cd01949">
    <property type="entry name" value="GGDEF"/>
    <property type="match status" value="1"/>
</dbReference>
<comment type="catalytic activity">
    <reaction evidence="2">
        <text>2 GTP = 3',3'-c-di-GMP + 2 diphosphate</text>
        <dbReference type="Rhea" id="RHEA:24898"/>
        <dbReference type="ChEBI" id="CHEBI:33019"/>
        <dbReference type="ChEBI" id="CHEBI:37565"/>
        <dbReference type="ChEBI" id="CHEBI:58805"/>
        <dbReference type="EC" id="2.7.7.65"/>
    </reaction>
</comment>
<dbReference type="InterPro" id="IPR050469">
    <property type="entry name" value="Diguanylate_Cyclase"/>
</dbReference>
<dbReference type="InterPro" id="IPR000160">
    <property type="entry name" value="GGDEF_dom"/>
</dbReference>
<dbReference type="PANTHER" id="PTHR45138:SF9">
    <property type="entry name" value="DIGUANYLATE CYCLASE DGCM-RELATED"/>
    <property type="match status" value="1"/>
</dbReference>
<evidence type="ECO:0000313" key="5">
    <source>
        <dbReference type="EMBL" id="MCZ2720119.1"/>
    </source>
</evidence>
<comment type="caution">
    <text evidence="5">The sequence shown here is derived from an EMBL/GenBank/DDBJ whole genome shotgun (WGS) entry which is preliminary data.</text>
</comment>
<keyword evidence="5" id="KW-0548">Nucleotidyltransferase</keyword>
<keyword evidence="3" id="KW-1133">Transmembrane helix</keyword>
<keyword evidence="6" id="KW-1185">Reference proteome</keyword>
<evidence type="ECO:0000256" key="3">
    <source>
        <dbReference type="SAM" id="Phobius"/>
    </source>
</evidence>
<dbReference type="SUPFAM" id="SSF55073">
    <property type="entry name" value="Nucleotide cyclase"/>
    <property type="match status" value="1"/>
</dbReference>
<evidence type="ECO:0000259" key="4">
    <source>
        <dbReference type="PROSITE" id="PS50887"/>
    </source>
</evidence>
<keyword evidence="3" id="KW-0472">Membrane</keyword>
<name>A0ABT4JR89_9GAMM</name>